<dbReference type="InterPro" id="IPR025391">
    <property type="entry name" value="DUF4123"/>
</dbReference>
<organism evidence="2 3">
    <name type="scientific">Gibbsiella quercinecans</name>
    <dbReference type="NCBI Taxonomy" id="929813"/>
    <lineage>
        <taxon>Bacteria</taxon>
        <taxon>Pseudomonadati</taxon>
        <taxon>Pseudomonadota</taxon>
        <taxon>Gammaproteobacteria</taxon>
        <taxon>Enterobacterales</taxon>
        <taxon>Yersiniaceae</taxon>
        <taxon>Gibbsiella</taxon>
    </lineage>
</organism>
<sequence>MKKDNSAQWLKQAQLLCTAAGQDYIDVLVDQAGTEQPLQNALRQIFPEVRWFALFDGTPEAGTEEYSPLVMRLHFPACSHQRWLEQLAQHFSGTPRLTLLISPLVFDLLIHHLQSLSQVYWDEQSGLLRYYDNRIFPQLFAHILTQEQQASFTDIALFWGWRDRDGEPAWKTGTYSPERLLADEPEMNCVNDAQVEMMGCVSDAEALMKDLPATVISREAHFAHCMAIAIQASQSGYIGDLMTEPATCPVK</sequence>
<reference evidence="2 3" key="1">
    <citation type="submission" date="2016-01" db="EMBL/GenBank/DDBJ databases">
        <authorList>
            <person name="Oliw E.H."/>
        </authorList>
    </citation>
    <scope>NUCLEOTIDE SEQUENCE [LARGE SCALE GENOMIC DNA]</scope>
    <source>
        <strain evidence="2 3">FRB97</strain>
    </source>
</reference>
<protein>
    <recommendedName>
        <fullName evidence="1">DUF4123 domain-containing protein</fullName>
    </recommendedName>
</protein>
<evidence type="ECO:0000313" key="2">
    <source>
        <dbReference type="EMBL" id="ATA18930.1"/>
    </source>
</evidence>
<evidence type="ECO:0000313" key="3">
    <source>
        <dbReference type="Proteomes" id="UP000217182"/>
    </source>
</evidence>
<dbReference type="Pfam" id="PF13503">
    <property type="entry name" value="DUF4123"/>
    <property type="match status" value="1"/>
</dbReference>
<name>A0A250AY84_9GAMM</name>
<dbReference type="EMBL" id="CP014136">
    <property type="protein sequence ID" value="ATA18930.1"/>
    <property type="molecule type" value="Genomic_DNA"/>
</dbReference>
<dbReference type="Proteomes" id="UP000217182">
    <property type="component" value="Chromosome"/>
</dbReference>
<dbReference type="RefSeq" id="WP_095845537.1">
    <property type="nucleotide sequence ID" value="NZ_CP014136.1"/>
</dbReference>
<proteinExistence type="predicted"/>
<dbReference type="AlphaFoldDB" id="A0A250AY84"/>
<keyword evidence="3" id="KW-1185">Reference proteome</keyword>
<feature type="domain" description="DUF4123" evidence="1">
    <location>
        <begin position="28"/>
        <end position="149"/>
    </location>
</feature>
<dbReference type="OrthoDB" id="6981030at2"/>
<evidence type="ECO:0000259" key="1">
    <source>
        <dbReference type="Pfam" id="PF13503"/>
    </source>
</evidence>
<gene>
    <name evidence="2" type="ORF">AWC35_06000</name>
</gene>
<accession>A0A250AY84</accession>
<dbReference type="KEGG" id="gqu:AWC35_06000"/>